<evidence type="ECO:0000256" key="7">
    <source>
        <dbReference type="ARBA" id="ARBA00023014"/>
    </source>
</evidence>
<proteinExistence type="predicted"/>
<evidence type="ECO:0000256" key="1">
    <source>
        <dbReference type="ARBA" id="ARBA00022448"/>
    </source>
</evidence>
<evidence type="ECO:0000256" key="3">
    <source>
        <dbReference type="ARBA" id="ARBA00022723"/>
    </source>
</evidence>
<reference evidence="9 10" key="1">
    <citation type="submission" date="2018-04" db="EMBL/GenBank/DDBJ databases">
        <title>Novel Campyloabacter and Helicobacter Species and Strains.</title>
        <authorList>
            <person name="Mannion A.J."/>
            <person name="Shen Z."/>
            <person name="Fox J.G."/>
        </authorList>
    </citation>
    <scope>NUCLEOTIDE SEQUENCE [LARGE SCALE GENOMIC DNA]</scope>
    <source>
        <strain evidence="9 10">ATCC 700242</strain>
    </source>
</reference>
<accession>A0A3D8IXW8</accession>
<name>A0A3D8IXW8_9HELI</name>
<keyword evidence="10" id="KW-1185">Reference proteome</keyword>
<feature type="domain" description="4Fe-4S ferredoxin-type" evidence="8">
    <location>
        <begin position="124"/>
        <end position="151"/>
    </location>
</feature>
<dbReference type="OrthoDB" id="9800445at2"/>
<dbReference type="PROSITE" id="PS00198">
    <property type="entry name" value="4FE4S_FER_1"/>
    <property type="match status" value="1"/>
</dbReference>
<feature type="domain" description="4Fe-4S ferredoxin-type" evidence="8">
    <location>
        <begin position="18"/>
        <end position="49"/>
    </location>
</feature>
<dbReference type="Proteomes" id="UP000257067">
    <property type="component" value="Unassembled WGS sequence"/>
</dbReference>
<feature type="domain" description="4Fe-4S ferredoxin-type" evidence="8">
    <location>
        <begin position="50"/>
        <end position="71"/>
    </location>
</feature>
<comment type="caution">
    <text evidence="9">The sequence shown here is derived from an EMBL/GenBank/DDBJ whole genome shotgun (WGS) entry which is preliminary data.</text>
</comment>
<keyword evidence="3" id="KW-0479">Metal-binding</keyword>
<keyword evidence="5" id="KW-0249">Electron transport</keyword>
<dbReference type="AlphaFoldDB" id="A0A3D8IXW8"/>
<keyword evidence="1" id="KW-0813">Transport</keyword>
<evidence type="ECO:0000313" key="9">
    <source>
        <dbReference type="EMBL" id="RDU70112.1"/>
    </source>
</evidence>
<dbReference type="Pfam" id="PF12838">
    <property type="entry name" value="Fer4_7"/>
    <property type="match status" value="1"/>
</dbReference>
<gene>
    <name evidence="9" type="ORF">CQA62_01505</name>
</gene>
<dbReference type="Pfam" id="PF00037">
    <property type="entry name" value="Fer4"/>
    <property type="match status" value="1"/>
</dbReference>
<keyword evidence="2" id="KW-0004">4Fe-4S</keyword>
<dbReference type="InterPro" id="IPR017900">
    <property type="entry name" value="4Fe4S_Fe_S_CS"/>
</dbReference>
<dbReference type="PANTHER" id="PTHR43687:SF6">
    <property type="entry name" value="L-ASPARTATE SEMIALDEHYDE SULFURTRANSFERASE IRON-SULFUR SUBUNIT"/>
    <property type="match status" value="1"/>
</dbReference>
<evidence type="ECO:0000313" key="10">
    <source>
        <dbReference type="Proteomes" id="UP000257067"/>
    </source>
</evidence>
<dbReference type="GO" id="GO:0051539">
    <property type="term" value="F:4 iron, 4 sulfur cluster binding"/>
    <property type="evidence" value="ECO:0007669"/>
    <property type="project" value="UniProtKB-KW"/>
</dbReference>
<dbReference type="Gene3D" id="3.30.70.20">
    <property type="match status" value="2"/>
</dbReference>
<dbReference type="SUPFAM" id="SSF54862">
    <property type="entry name" value="4Fe-4S ferredoxins"/>
    <property type="match status" value="1"/>
</dbReference>
<sequence>MTFLKRFAREGVLQNMPYATSALSEICIHCKDQPCIAHCPENIITLNPDNLPTLDFSENGCVFCGKCVEICFEHNGEHTGFQREREQTQVIMKISVNACLAWNKSICYSCKDVCPKEIKYLGMFYPEIISCNGCGLCLSRCPNGAIKIERMKDLL</sequence>
<dbReference type="InterPro" id="IPR050572">
    <property type="entry name" value="Fe-S_Ferredoxin"/>
</dbReference>
<keyword evidence="6" id="KW-0408">Iron</keyword>
<evidence type="ECO:0000256" key="6">
    <source>
        <dbReference type="ARBA" id="ARBA00023004"/>
    </source>
</evidence>
<dbReference type="PROSITE" id="PS51379">
    <property type="entry name" value="4FE4S_FER_2"/>
    <property type="match status" value="3"/>
</dbReference>
<dbReference type="InterPro" id="IPR017896">
    <property type="entry name" value="4Fe4S_Fe-S-bd"/>
</dbReference>
<keyword evidence="7" id="KW-0411">Iron-sulfur</keyword>
<keyword evidence="4" id="KW-0677">Repeat</keyword>
<evidence type="ECO:0000259" key="8">
    <source>
        <dbReference type="PROSITE" id="PS51379"/>
    </source>
</evidence>
<protein>
    <submittedName>
        <fullName evidence="9">4Fe-4S ferredoxin</fullName>
    </submittedName>
</protein>
<organism evidence="9 10">
    <name type="scientific">Helicobacter cholecystus</name>
    <dbReference type="NCBI Taxonomy" id="45498"/>
    <lineage>
        <taxon>Bacteria</taxon>
        <taxon>Pseudomonadati</taxon>
        <taxon>Campylobacterota</taxon>
        <taxon>Epsilonproteobacteria</taxon>
        <taxon>Campylobacterales</taxon>
        <taxon>Helicobacteraceae</taxon>
        <taxon>Helicobacter</taxon>
    </lineage>
</organism>
<dbReference type="RefSeq" id="WP_104724039.1">
    <property type="nucleotide sequence ID" value="NZ_FZNE01000002.1"/>
</dbReference>
<dbReference type="PANTHER" id="PTHR43687">
    <property type="entry name" value="ADENYLYLSULFATE REDUCTASE, BETA SUBUNIT"/>
    <property type="match status" value="1"/>
</dbReference>
<dbReference type="GO" id="GO:0046872">
    <property type="term" value="F:metal ion binding"/>
    <property type="evidence" value="ECO:0007669"/>
    <property type="project" value="UniProtKB-KW"/>
</dbReference>
<dbReference type="EMBL" id="NXLU01000001">
    <property type="protein sequence ID" value="RDU70112.1"/>
    <property type="molecule type" value="Genomic_DNA"/>
</dbReference>
<evidence type="ECO:0000256" key="5">
    <source>
        <dbReference type="ARBA" id="ARBA00022982"/>
    </source>
</evidence>
<evidence type="ECO:0000256" key="2">
    <source>
        <dbReference type="ARBA" id="ARBA00022485"/>
    </source>
</evidence>
<evidence type="ECO:0000256" key="4">
    <source>
        <dbReference type="ARBA" id="ARBA00022737"/>
    </source>
</evidence>